<dbReference type="VEuPathDB" id="VectorBase:AFAF007836"/>
<evidence type="ECO:0000256" key="1">
    <source>
        <dbReference type="SAM" id="MobiDB-lite"/>
    </source>
</evidence>
<keyword evidence="3" id="KW-1185">Reference proteome</keyword>
<reference evidence="2" key="2">
    <citation type="submission" date="2020-05" db="UniProtKB">
        <authorList>
            <consortium name="EnsemblMetazoa"/>
        </authorList>
    </citation>
    <scope>IDENTIFICATION</scope>
    <source>
        <strain evidence="2">FAR1</strain>
    </source>
</reference>
<accession>A0A182QD90</accession>
<dbReference type="EnsemblMetazoa" id="AFAF007836-RA">
    <property type="protein sequence ID" value="AFAF007836-PA"/>
    <property type="gene ID" value="AFAF007836"/>
</dbReference>
<dbReference type="AlphaFoldDB" id="A0A182QD90"/>
<evidence type="ECO:0000313" key="3">
    <source>
        <dbReference type="Proteomes" id="UP000075886"/>
    </source>
</evidence>
<feature type="compositionally biased region" description="Low complexity" evidence="1">
    <location>
        <begin position="334"/>
        <end position="344"/>
    </location>
</feature>
<organism evidence="2 3">
    <name type="scientific">Anopheles farauti</name>
    <dbReference type="NCBI Taxonomy" id="69004"/>
    <lineage>
        <taxon>Eukaryota</taxon>
        <taxon>Metazoa</taxon>
        <taxon>Ecdysozoa</taxon>
        <taxon>Arthropoda</taxon>
        <taxon>Hexapoda</taxon>
        <taxon>Insecta</taxon>
        <taxon>Pterygota</taxon>
        <taxon>Neoptera</taxon>
        <taxon>Endopterygota</taxon>
        <taxon>Diptera</taxon>
        <taxon>Nematocera</taxon>
        <taxon>Culicoidea</taxon>
        <taxon>Culicidae</taxon>
        <taxon>Anophelinae</taxon>
        <taxon>Anopheles</taxon>
    </lineage>
</organism>
<feature type="region of interest" description="Disordered" evidence="1">
    <location>
        <begin position="325"/>
        <end position="344"/>
    </location>
</feature>
<protein>
    <submittedName>
        <fullName evidence="2">Uncharacterized protein</fullName>
    </submittedName>
</protein>
<reference evidence="3" key="1">
    <citation type="submission" date="2014-01" db="EMBL/GenBank/DDBJ databases">
        <title>The Genome Sequence of Anopheles farauti FAR1 (V2).</title>
        <authorList>
            <consortium name="The Broad Institute Genomics Platform"/>
            <person name="Neafsey D.E."/>
            <person name="Besansky N."/>
            <person name="Howell P."/>
            <person name="Walton C."/>
            <person name="Young S.K."/>
            <person name="Zeng Q."/>
            <person name="Gargeya S."/>
            <person name="Fitzgerald M."/>
            <person name="Haas B."/>
            <person name="Abouelleil A."/>
            <person name="Allen A.W."/>
            <person name="Alvarado L."/>
            <person name="Arachchi H.M."/>
            <person name="Berlin A.M."/>
            <person name="Chapman S.B."/>
            <person name="Gainer-Dewar J."/>
            <person name="Goldberg J."/>
            <person name="Griggs A."/>
            <person name="Gujja S."/>
            <person name="Hansen M."/>
            <person name="Howarth C."/>
            <person name="Imamovic A."/>
            <person name="Ireland A."/>
            <person name="Larimer J."/>
            <person name="McCowan C."/>
            <person name="Murphy C."/>
            <person name="Pearson M."/>
            <person name="Poon T.W."/>
            <person name="Priest M."/>
            <person name="Roberts A."/>
            <person name="Saif S."/>
            <person name="Shea T."/>
            <person name="Sisk P."/>
            <person name="Sykes S."/>
            <person name="Wortman J."/>
            <person name="Nusbaum C."/>
            <person name="Birren B."/>
        </authorList>
    </citation>
    <scope>NUCLEOTIDE SEQUENCE [LARGE SCALE GENOMIC DNA]</scope>
    <source>
        <strain evidence="3">FAR1</strain>
    </source>
</reference>
<dbReference type="Proteomes" id="UP000075886">
    <property type="component" value="Unassembled WGS sequence"/>
</dbReference>
<name>A0A182QD90_9DIPT</name>
<proteinExistence type="predicted"/>
<dbReference type="EMBL" id="AXCN02000448">
    <property type="status" value="NOT_ANNOTATED_CDS"/>
    <property type="molecule type" value="Genomic_DNA"/>
</dbReference>
<evidence type="ECO:0000313" key="2">
    <source>
        <dbReference type="EnsemblMetazoa" id="AFAF007836-PA"/>
    </source>
</evidence>
<sequence length="395" mass="44234">MLYRPMGRRMKPPACDVVSVLTNVPRARNRLLTSPACLPESEYCPWNHLEPMFVAKTDLMLLWSGQNRGSDGYGRVGNEWIVRRVRDVGGRCQVAMVRVLVDRRIAGDGGSGSYDRHPSHIVRQDVRFRFGFGAGTPNQDGNHNKQADLRGQKGVQVLRDPAGLARRTYAKKRKSMEGGISVRKNSFRLRSPSAPDDPLLALLVLKSEHLDSARDSRPFRWSRLLTELLLHDSDLDRIGALMARLSSNRSTDDRRDFRLFSFAPSALAGPPSSVSSPSSPRLLGPWLTPESLDALDRARLESCRCSFRSSRLPFDGSRWSLNDEQESTDELRESSSPCTPSWSSSSASCDLRLILRVFPNCRAPECHEPNTARTEARSRMLDAGYCITPGDFHPK</sequence>